<keyword evidence="3" id="KW-1185">Reference proteome</keyword>
<sequence>MRTGYEEAEVDEQAGTDDEARTDDQVWEDALADAAERAEFGEGDRWHFLLDPAWEDKDEPPPAAAVVGGWFVEGGGDTALFRANPHYEPSRPGLPTDPVDAALQLAVEDRADGAEVLERLSQVVLGLAVDAEGRTVVTESPDDALSVLVATSPVHRRRVPDARWVEVTVDELAGGLPAAGLDVLLNPGAPASMRIEAAALGDAFASAAGPPGAQEQPVRAD</sequence>
<reference evidence="2 3" key="1">
    <citation type="submission" date="2020-08" db="EMBL/GenBank/DDBJ databases">
        <title>Sequencing the genomes of 1000 actinobacteria strains.</title>
        <authorList>
            <person name="Klenk H.-P."/>
        </authorList>
    </citation>
    <scope>NUCLEOTIDE SEQUENCE [LARGE SCALE GENOMIC DNA]</scope>
    <source>
        <strain evidence="2 3">DSM 45582</strain>
    </source>
</reference>
<dbReference type="EMBL" id="JACHIV010000001">
    <property type="protein sequence ID" value="MBB5068017.1"/>
    <property type="molecule type" value="Genomic_DNA"/>
</dbReference>
<name>A0A840NIC1_9PSEU</name>
<feature type="compositionally biased region" description="Acidic residues" evidence="1">
    <location>
        <begin position="1"/>
        <end position="17"/>
    </location>
</feature>
<evidence type="ECO:0000313" key="2">
    <source>
        <dbReference type="EMBL" id="MBB5068017.1"/>
    </source>
</evidence>
<dbReference type="Proteomes" id="UP000580474">
    <property type="component" value="Unassembled WGS sequence"/>
</dbReference>
<comment type="caution">
    <text evidence="2">The sequence shown here is derived from an EMBL/GenBank/DDBJ whole genome shotgun (WGS) entry which is preliminary data.</text>
</comment>
<dbReference type="InterPro" id="IPR047659">
    <property type="entry name" value="T7SS_assoc"/>
</dbReference>
<evidence type="ECO:0000313" key="3">
    <source>
        <dbReference type="Proteomes" id="UP000580474"/>
    </source>
</evidence>
<accession>A0A840NIC1</accession>
<evidence type="ECO:0000256" key="1">
    <source>
        <dbReference type="SAM" id="MobiDB-lite"/>
    </source>
</evidence>
<proteinExistence type="predicted"/>
<organism evidence="2 3">
    <name type="scientific">Saccharopolyspora gloriosae</name>
    <dbReference type="NCBI Taxonomy" id="455344"/>
    <lineage>
        <taxon>Bacteria</taxon>
        <taxon>Bacillati</taxon>
        <taxon>Actinomycetota</taxon>
        <taxon>Actinomycetes</taxon>
        <taxon>Pseudonocardiales</taxon>
        <taxon>Pseudonocardiaceae</taxon>
        <taxon>Saccharopolyspora</taxon>
    </lineage>
</organism>
<feature type="region of interest" description="Disordered" evidence="1">
    <location>
        <begin position="1"/>
        <end position="23"/>
    </location>
</feature>
<dbReference type="NCBIfam" id="NF033532">
    <property type="entry name" value="lone7para_assoc"/>
    <property type="match status" value="1"/>
</dbReference>
<protein>
    <recommendedName>
        <fullName evidence="4">Type III secretion system (T3SS) SseB-like protein</fullName>
    </recommendedName>
</protein>
<dbReference type="RefSeq" id="WP_184477787.1">
    <property type="nucleotide sequence ID" value="NZ_JACHIV010000001.1"/>
</dbReference>
<dbReference type="AlphaFoldDB" id="A0A840NIC1"/>
<evidence type="ECO:0008006" key="4">
    <source>
        <dbReference type="Google" id="ProtNLM"/>
    </source>
</evidence>
<gene>
    <name evidence="2" type="ORF">BJ969_001105</name>
</gene>